<dbReference type="PANTHER" id="PTHR40590:SF1">
    <property type="entry name" value="CYTOPLASMIC PROTEIN"/>
    <property type="match status" value="1"/>
</dbReference>
<organism evidence="1 2">
    <name type="scientific">Shewanella surugensis</name>
    <dbReference type="NCBI Taxonomy" id="212020"/>
    <lineage>
        <taxon>Bacteria</taxon>
        <taxon>Pseudomonadati</taxon>
        <taxon>Pseudomonadota</taxon>
        <taxon>Gammaproteobacteria</taxon>
        <taxon>Alteromonadales</taxon>
        <taxon>Shewanellaceae</taxon>
        <taxon>Shewanella</taxon>
    </lineage>
</organism>
<evidence type="ECO:0000313" key="1">
    <source>
        <dbReference type="EMBL" id="MCL1124817.1"/>
    </source>
</evidence>
<reference evidence="1 2" key="1">
    <citation type="submission" date="2022-01" db="EMBL/GenBank/DDBJ databases">
        <title>Whole genome-based taxonomy of the Shewanellaceae.</title>
        <authorList>
            <person name="Martin-Rodriguez A.J."/>
        </authorList>
    </citation>
    <scope>NUCLEOTIDE SEQUENCE [LARGE SCALE GENOMIC DNA]</scope>
    <source>
        <strain evidence="1 2">DSM 17177</strain>
    </source>
</reference>
<dbReference type="Pfam" id="PF01963">
    <property type="entry name" value="TraB_PrgY_gumN"/>
    <property type="match status" value="1"/>
</dbReference>
<dbReference type="Proteomes" id="UP001203423">
    <property type="component" value="Unassembled WGS sequence"/>
</dbReference>
<dbReference type="InterPro" id="IPR002816">
    <property type="entry name" value="TraB/PrgY/GumN_fam"/>
</dbReference>
<keyword evidence="2" id="KW-1185">Reference proteome</keyword>
<dbReference type="InterPro" id="IPR047111">
    <property type="entry name" value="YbaP-like"/>
</dbReference>
<sequence length="323" mass="36282">MMAVGQVYRLVCLVILSVISLSSIAKGDDRPLLYQVSFNGKTAYLFGSIHIGKADFYPLPAVVEEAFSQASGLVVEAKPDNHRIPQLMKKYGRQQYPSDKETQALLVKYCEDKQDFCHQIATFSPWVQAMQISLARFSLMGLSAQFGVDMTLMEKNGNRPLYELESTEEQLGLLASFSPNIQWQMLQESINTSDEEMLLLVDAWRQGNTALLIELIEGQLIELSVNKNERVTTKRSIDDLDSESSDLPLSENNSILVNRLLWQRNQTMALGIKQLLNNKDIDNLFVVVGVGHLVGNKNIQNVLLKQGVTIKNCWQQQCFGAAH</sequence>
<comment type="caution">
    <text evidence="1">The sequence shown here is derived from an EMBL/GenBank/DDBJ whole genome shotgun (WGS) entry which is preliminary data.</text>
</comment>
<dbReference type="RefSeq" id="WP_248940095.1">
    <property type="nucleotide sequence ID" value="NZ_JAKIKS010000032.1"/>
</dbReference>
<dbReference type="EMBL" id="JAKIKS010000032">
    <property type="protein sequence ID" value="MCL1124817.1"/>
    <property type="molecule type" value="Genomic_DNA"/>
</dbReference>
<gene>
    <name evidence="1" type="ORF">L2764_10115</name>
</gene>
<protein>
    <submittedName>
        <fullName evidence="1">TraB/GumN family protein</fullName>
    </submittedName>
</protein>
<name>A0ABT0LAU4_9GAMM</name>
<dbReference type="PANTHER" id="PTHR40590">
    <property type="entry name" value="CYTOPLASMIC PROTEIN-RELATED"/>
    <property type="match status" value="1"/>
</dbReference>
<evidence type="ECO:0000313" key="2">
    <source>
        <dbReference type="Proteomes" id="UP001203423"/>
    </source>
</evidence>
<proteinExistence type="predicted"/>
<dbReference type="CDD" id="cd14789">
    <property type="entry name" value="Tiki"/>
    <property type="match status" value="1"/>
</dbReference>
<accession>A0ABT0LAU4</accession>